<feature type="compositionally biased region" description="Basic and acidic residues" evidence="7">
    <location>
        <begin position="35"/>
        <end position="44"/>
    </location>
</feature>
<reference evidence="11" key="3">
    <citation type="submission" date="2019-12" db="UniProtKB">
        <authorList>
            <consortium name="WormBaseParasite"/>
        </authorList>
    </citation>
    <scope>IDENTIFICATION</scope>
</reference>
<keyword evidence="6" id="KW-0653">Protein transport</keyword>
<dbReference type="Pfam" id="PF12932">
    <property type="entry name" value="Sec16"/>
    <property type="match status" value="1"/>
</dbReference>
<feature type="compositionally biased region" description="Polar residues" evidence="7">
    <location>
        <begin position="283"/>
        <end position="301"/>
    </location>
</feature>
<evidence type="ECO:0000256" key="4">
    <source>
        <dbReference type="ARBA" id="ARBA00022824"/>
    </source>
</evidence>
<dbReference type="PANTHER" id="PTHR13402">
    <property type="entry name" value="RGPR-RELATED"/>
    <property type="match status" value="1"/>
</dbReference>
<feature type="region of interest" description="Disordered" evidence="7">
    <location>
        <begin position="1210"/>
        <end position="1253"/>
    </location>
</feature>
<feature type="compositionally biased region" description="Basic and acidic residues" evidence="7">
    <location>
        <begin position="302"/>
        <end position="311"/>
    </location>
</feature>
<dbReference type="Proteomes" id="UP000046395">
    <property type="component" value="Unassembled WGS sequence"/>
</dbReference>
<protein>
    <recommendedName>
        <fullName evidence="6">Protein transport protein sec16</fullName>
    </recommendedName>
</protein>
<evidence type="ECO:0000259" key="8">
    <source>
        <dbReference type="Pfam" id="PF12931"/>
    </source>
</evidence>
<name>A0A5S6R5H5_TRIMR</name>
<proteinExistence type="inferred from homology"/>
<evidence type="ECO:0000313" key="10">
    <source>
        <dbReference type="Proteomes" id="UP000046395"/>
    </source>
</evidence>
<keyword evidence="6" id="KW-0333">Golgi apparatus</keyword>
<dbReference type="WBParaSite" id="TMUE_3000014462.1">
    <property type="protein sequence ID" value="TMUE_3000014462.1"/>
    <property type="gene ID" value="WBGene00285870"/>
</dbReference>
<feature type="compositionally biased region" description="Polar residues" evidence="7">
    <location>
        <begin position="382"/>
        <end position="397"/>
    </location>
</feature>
<comment type="subcellular location">
    <subcellularLocation>
        <location evidence="1">Endoplasmic reticulum</location>
    </subcellularLocation>
    <subcellularLocation>
        <location evidence="6">Golgi apparatus membrane</location>
    </subcellularLocation>
</comment>
<evidence type="ECO:0000259" key="9">
    <source>
        <dbReference type="Pfam" id="PF12932"/>
    </source>
</evidence>
<feature type="region of interest" description="Disordered" evidence="7">
    <location>
        <begin position="1328"/>
        <end position="1359"/>
    </location>
</feature>
<feature type="region of interest" description="Disordered" evidence="7">
    <location>
        <begin position="517"/>
        <end position="536"/>
    </location>
</feature>
<comment type="similarity">
    <text evidence="2 6">Belongs to the SEC16 family.</text>
</comment>
<dbReference type="Pfam" id="PF12931">
    <property type="entry name" value="TPR_Sec16"/>
    <property type="match status" value="1"/>
</dbReference>
<feature type="compositionally biased region" description="Polar residues" evidence="7">
    <location>
        <begin position="1336"/>
        <end position="1346"/>
    </location>
</feature>
<feature type="region of interest" description="Disordered" evidence="7">
    <location>
        <begin position="1494"/>
        <end position="1530"/>
    </location>
</feature>
<organism evidence="10 11">
    <name type="scientific">Trichuris muris</name>
    <name type="common">Mouse whipworm</name>
    <dbReference type="NCBI Taxonomy" id="70415"/>
    <lineage>
        <taxon>Eukaryota</taxon>
        <taxon>Metazoa</taxon>
        <taxon>Ecdysozoa</taxon>
        <taxon>Nematoda</taxon>
        <taxon>Enoplea</taxon>
        <taxon>Dorylaimia</taxon>
        <taxon>Trichinellida</taxon>
        <taxon>Trichuridae</taxon>
        <taxon>Trichuris</taxon>
    </lineage>
</organism>
<reference evidence="10" key="1">
    <citation type="submission" date="2013-11" db="EMBL/GenBank/DDBJ databases">
        <authorList>
            <person name="Aslett M."/>
        </authorList>
    </citation>
    <scope>NUCLEOTIDE SEQUENCE [LARGE SCALE GENOMIC DNA]</scope>
    <source>
        <strain evidence="10">Edinburgh</strain>
    </source>
</reference>
<feature type="compositionally biased region" description="Acidic residues" evidence="7">
    <location>
        <begin position="469"/>
        <end position="479"/>
    </location>
</feature>
<dbReference type="GO" id="GO:0007030">
    <property type="term" value="P:Golgi organization"/>
    <property type="evidence" value="ECO:0007669"/>
    <property type="project" value="TreeGrafter"/>
</dbReference>
<keyword evidence="5 6" id="KW-0931">ER-Golgi transport</keyword>
<sequence>MEEVAVPPFRYPPPHTASQPYPQYPESAPVSQEHVLPEGRREPEFDWSQILNDAQSNSHRHEPTDPVAPESSVATVGSQTSGEAFLPSGSYNRALVNRGQGKPCYVRVTPWPNADLVPSAPQQVLERTSATVPTGLATPIVSPALEIDPVAPSLEISMGYNANGTEQRQISHAHTENVDVNEVHADFGVAVDMQVRSSCSPSNLPYPPSSRSDFVSSTFVGDGNDGAFSLPSAENFGVEPREVRRTIVNPLPNPVVSAENNPDGRFATAIPLPQLLETNSGQLNRASDSDAASQTGHSSVSDVRREPKVRQELATSSKRRTSALHKRFLEAAARTSFVSRRNVNSEEAPAVEAEPPRVVSLIPNEVDVVAVKLMPTKGDSGRTPSSGSCQTHQNLSTGEIRRTPRGRSLRANIPDAEPDNYSSSDRDTKARQEKQHRFKRNVVSYGEHWEGESGHRQRSNDANRYRYSDEDEEGEEEVRENEREFYYQRPKSRGSTRSAYEARDEYDEYRHPAYGTKGNRMVRSLSRMSDQDDWKSEEYGRSYKPRYRPKSAQLEHWEDRNDSDEANYDEEARRLRRHGRKVHSSENVLSDPRMRALWQIPAWRHYLNEHRRQCGYFPTYEQLEYYTLAQQQPAMVPNVAHAAVAHTAPATQFSRPPNGAVFPGSLLAPTFAKANLTAAQVQPKLPAEPYLHTRPHATCCFGSGGHLITYGQPKGVKGLCTAVEIRNFRSYLLDEKLQADIALIEAFPGPLDAERTAKDAVLHYCTKRLEQLQSSYEHRDHHNMLLMFQFFILMVRQNGIVSGKDLAHMLLETCDDGCDYGEKSTFEDEGQGDVVSDSDNDFVIPLREETNGSGRSVASKSVQTTDMAEQQYTRLLLRGYLKEAMDFAIKTKLWGHALFLAMKMNKHMHTTVMTRFANSVPMDSPLQTLYQMLSGGVPYASTRLPDKSWIEWRPHLAVILANLTSQDEEMRQRELYGVLTMGHTLFNCGQIFGSQFCYICCHLLANWNIFESGQGQQSPLVSLVGVDSAETEDFAIQNYILTEVLEYTIALHWLHTSNCLFWILPFQSCKLQFTTRMAELGYREEAISYCKVLNKALRYQWALGTTPSLSFCSSVYELASKYQRFDPDSELPIGSIGVPEWLHSLGALCDQLKNGGSCAAPAPANVVEAVSPDMPTPVFTRSDVSNVSNANASTSFEGEPLVVKSEYGHPAAAAQTGSPARLSHAMHVSTTSSADPSLLGQRGPGSNDSRVPEPAGVVRTVKTTVATEIRSQIQESFSGVTSGSQPSVSATLPVEAPAGCDASAPHYTLLSWEASQRRRSEELHWASGPNAAGSAVQPSSNGNVETENGRKAVASKKEQQSWIGKTMGGFINKLIPKGPNEMILPDDSQKTIVWDKERERWIDVTAGDGDSAEQVAPPPSASSAVPSPVAQPDLNDHPCAAPAYSGVKAKRYVDVVKSAAAPSDSSSSSILPPQPFSVGETVAAPQTYWIPQSHSTEADVVSPFTEAAPHEDAQQSSGVPFMDPSRYATG</sequence>
<dbReference type="STRING" id="70415.A0A5S6R5H5"/>
<feature type="domain" description="Sec16 central conserved" evidence="9">
    <location>
        <begin position="697"/>
        <end position="798"/>
    </location>
</feature>
<dbReference type="CDD" id="cd09233">
    <property type="entry name" value="ACE1-Sec16-like"/>
    <property type="match status" value="1"/>
</dbReference>
<feature type="region of interest" description="Disordered" evidence="7">
    <location>
        <begin position="1"/>
        <end position="73"/>
    </location>
</feature>
<evidence type="ECO:0000256" key="7">
    <source>
        <dbReference type="SAM" id="MobiDB-lite"/>
    </source>
</evidence>
<dbReference type="WBParaSite" id="TMUE_3000014462.2">
    <property type="protein sequence ID" value="TMUE_3000014462.2"/>
    <property type="gene ID" value="WBGene00285870"/>
</dbReference>
<evidence type="ECO:0000256" key="1">
    <source>
        <dbReference type="ARBA" id="ARBA00004240"/>
    </source>
</evidence>
<feature type="region of interest" description="Disordered" evidence="7">
    <location>
        <begin position="545"/>
        <end position="567"/>
    </location>
</feature>
<dbReference type="Gene3D" id="1.25.40.1030">
    <property type="match status" value="1"/>
</dbReference>
<dbReference type="GO" id="GO:0016192">
    <property type="term" value="P:vesicle-mediated transport"/>
    <property type="evidence" value="ECO:0007669"/>
    <property type="project" value="UniProtKB-KW"/>
</dbReference>
<dbReference type="GO" id="GO:0070971">
    <property type="term" value="C:endoplasmic reticulum exit site"/>
    <property type="evidence" value="ECO:0007669"/>
    <property type="project" value="TreeGrafter"/>
</dbReference>
<feature type="compositionally biased region" description="Basic and acidic residues" evidence="7">
    <location>
        <begin position="447"/>
        <end position="468"/>
    </location>
</feature>
<feature type="region of interest" description="Disordered" evidence="7">
    <location>
        <begin position="375"/>
        <end position="503"/>
    </location>
</feature>
<evidence type="ECO:0000256" key="6">
    <source>
        <dbReference type="RuleBase" id="RU364101"/>
    </source>
</evidence>
<evidence type="ECO:0000256" key="3">
    <source>
        <dbReference type="ARBA" id="ARBA00022448"/>
    </source>
</evidence>
<feature type="region of interest" description="Disordered" evidence="7">
    <location>
        <begin position="283"/>
        <end position="321"/>
    </location>
</feature>
<evidence type="ECO:0000256" key="5">
    <source>
        <dbReference type="ARBA" id="ARBA00022892"/>
    </source>
</evidence>
<dbReference type="InterPro" id="IPR024340">
    <property type="entry name" value="Sec16_CCD"/>
</dbReference>
<evidence type="ECO:0000256" key="2">
    <source>
        <dbReference type="ARBA" id="ARBA00005927"/>
    </source>
</evidence>
<dbReference type="GO" id="GO:0000139">
    <property type="term" value="C:Golgi membrane"/>
    <property type="evidence" value="ECO:0007669"/>
    <property type="project" value="UniProtKB-SubCell"/>
</dbReference>
<feature type="region of interest" description="Disordered" evidence="7">
    <location>
        <begin position="1407"/>
        <end position="1437"/>
    </location>
</feature>
<dbReference type="GO" id="GO:0015031">
    <property type="term" value="P:protein transport"/>
    <property type="evidence" value="ECO:0007669"/>
    <property type="project" value="UniProtKB-KW"/>
</dbReference>
<keyword evidence="6" id="KW-0472">Membrane</keyword>
<accession>A0A5S6R5H5</accession>
<evidence type="ECO:0000313" key="11">
    <source>
        <dbReference type="WBParaSite" id="TMUE_3000014462.1"/>
    </source>
</evidence>
<feature type="compositionally biased region" description="Low complexity" evidence="7">
    <location>
        <begin position="1421"/>
        <end position="1432"/>
    </location>
</feature>
<dbReference type="GO" id="GO:0012507">
    <property type="term" value="C:ER to Golgi transport vesicle membrane"/>
    <property type="evidence" value="ECO:0007669"/>
    <property type="project" value="TreeGrafter"/>
</dbReference>
<dbReference type="InterPro" id="IPR024298">
    <property type="entry name" value="Sec16_Sec23-bd"/>
</dbReference>
<reference evidence="10" key="2">
    <citation type="submission" date="2014-03" db="EMBL/GenBank/DDBJ databases">
        <title>The whipworm genome and dual-species transcriptomics of an intimate host-pathogen interaction.</title>
        <authorList>
            <person name="Foth B.J."/>
            <person name="Tsai I.J."/>
            <person name="Reid A.J."/>
            <person name="Bancroft A.J."/>
            <person name="Nichol S."/>
            <person name="Tracey A."/>
            <person name="Holroyd N."/>
            <person name="Cotton J.A."/>
            <person name="Stanley E.J."/>
            <person name="Zarowiecki M."/>
            <person name="Liu J.Z."/>
            <person name="Huckvale T."/>
            <person name="Cooper P.J."/>
            <person name="Grencis R.K."/>
            <person name="Berriman M."/>
        </authorList>
    </citation>
    <scope>NUCLEOTIDE SEQUENCE [LARGE SCALE GENOMIC DNA]</scope>
    <source>
        <strain evidence="10">Edinburgh</strain>
    </source>
</reference>
<feature type="compositionally biased region" description="Basic and acidic residues" evidence="7">
    <location>
        <begin position="1347"/>
        <end position="1359"/>
    </location>
</feature>
<dbReference type="PANTHER" id="PTHR13402:SF6">
    <property type="entry name" value="SECRETORY 16, ISOFORM I"/>
    <property type="match status" value="1"/>
</dbReference>
<feature type="domain" description="Sec16 Sec23-binding" evidence="8">
    <location>
        <begin position="874"/>
        <end position="1100"/>
    </location>
</feature>
<keyword evidence="4 6" id="KW-0256">Endoplasmic reticulum</keyword>
<dbReference type="GO" id="GO:0070973">
    <property type="term" value="P:protein localization to endoplasmic reticulum exit site"/>
    <property type="evidence" value="ECO:0007669"/>
    <property type="project" value="TreeGrafter"/>
</dbReference>
<feature type="compositionally biased region" description="Basic and acidic residues" evidence="7">
    <location>
        <begin position="424"/>
        <end position="435"/>
    </location>
</feature>
<keyword evidence="3 6" id="KW-0813">Transport</keyword>
<keyword evidence="10" id="KW-1185">Reference proteome</keyword>